<comment type="subcellular location">
    <subcellularLocation>
        <location evidence="1 5">Cytoplasm</location>
    </subcellularLocation>
</comment>
<feature type="domain" description="RecX second three-helical" evidence="7">
    <location>
        <begin position="73"/>
        <end position="113"/>
    </location>
</feature>
<comment type="function">
    <text evidence="5">Modulates RecA activity.</text>
</comment>
<dbReference type="NCBIfam" id="NF001054">
    <property type="entry name" value="PRK00117.2-1"/>
    <property type="match status" value="1"/>
</dbReference>
<feature type="region of interest" description="Disordered" evidence="6">
    <location>
        <begin position="1"/>
        <end position="30"/>
    </location>
</feature>
<protein>
    <recommendedName>
        <fullName evidence="3 5">Regulatory protein RecX</fullName>
    </recommendedName>
</protein>
<name>A0A3N4VI33_9GAMM</name>
<evidence type="ECO:0000256" key="5">
    <source>
        <dbReference type="HAMAP-Rule" id="MF_01114"/>
    </source>
</evidence>
<dbReference type="OrthoDB" id="7066780at2"/>
<proteinExistence type="inferred from homology"/>
<evidence type="ECO:0000256" key="3">
    <source>
        <dbReference type="ARBA" id="ARBA00018111"/>
    </source>
</evidence>
<dbReference type="RefSeq" id="WP_123768908.1">
    <property type="nucleotide sequence ID" value="NZ_RKQN01000001.1"/>
</dbReference>
<dbReference type="InterPro" id="IPR053924">
    <property type="entry name" value="RecX_HTH_2nd"/>
</dbReference>
<dbReference type="Gene3D" id="1.10.10.10">
    <property type="entry name" value="Winged helix-like DNA-binding domain superfamily/Winged helix DNA-binding domain"/>
    <property type="match status" value="3"/>
</dbReference>
<comment type="caution">
    <text evidence="10">The sequence shown here is derived from an EMBL/GenBank/DDBJ whole genome shotgun (WGS) entry which is preliminary data.</text>
</comment>
<dbReference type="InterPro" id="IPR053926">
    <property type="entry name" value="RecX_HTH_1st"/>
</dbReference>
<dbReference type="GO" id="GO:0005737">
    <property type="term" value="C:cytoplasm"/>
    <property type="evidence" value="ECO:0007669"/>
    <property type="project" value="UniProtKB-SubCell"/>
</dbReference>
<dbReference type="PANTHER" id="PTHR33602">
    <property type="entry name" value="REGULATORY PROTEIN RECX FAMILY PROTEIN"/>
    <property type="match status" value="1"/>
</dbReference>
<dbReference type="Pfam" id="PF21981">
    <property type="entry name" value="RecX_HTH3"/>
    <property type="match status" value="1"/>
</dbReference>
<feature type="domain" description="RecX first three-helical" evidence="9">
    <location>
        <begin position="29"/>
        <end position="66"/>
    </location>
</feature>
<evidence type="ECO:0000313" key="10">
    <source>
        <dbReference type="EMBL" id="RPE81343.1"/>
    </source>
</evidence>
<dbReference type="InterPro" id="IPR003783">
    <property type="entry name" value="Regulatory_RecX"/>
</dbReference>
<keyword evidence="4 5" id="KW-0963">Cytoplasm</keyword>
<dbReference type="InterPro" id="IPR036388">
    <property type="entry name" value="WH-like_DNA-bd_sf"/>
</dbReference>
<evidence type="ECO:0000256" key="1">
    <source>
        <dbReference type="ARBA" id="ARBA00004496"/>
    </source>
</evidence>
<dbReference type="Proteomes" id="UP000269708">
    <property type="component" value="Unassembled WGS sequence"/>
</dbReference>
<dbReference type="Pfam" id="PF02631">
    <property type="entry name" value="RecX_HTH2"/>
    <property type="match status" value="1"/>
</dbReference>
<dbReference type="AlphaFoldDB" id="A0A3N4VI33"/>
<feature type="domain" description="RecX third three-helical" evidence="8">
    <location>
        <begin position="122"/>
        <end position="163"/>
    </location>
</feature>
<evidence type="ECO:0000259" key="8">
    <source>
        <dbReference type="Pfam" id="PF21981"/>
    </source>
</evidence>
<gene>
    <name evidence="5" type="primary">recX</name>
    <name evidence="10" type="ORF">EDC50_0528</name>
</gene>
<accession>A0A3N4VI33</accession>
<reference evidence="10 11" key="1">
    <citation type="submission" date="2018-11" db="EMBL/GenBank/DDBJ databases">
        <title>Genomic Encyclopedia of Type Strains, Phase IV (KMG-IV): sequencing the most valuable type-strain genomes for metagenomic binning, comparative biology and taxonomic classification.</title>
        <authorList>
            <person name="Goeker M."/>
        </authorList>
    </citation>
    <scope>NUCLEOTIDE SEQUENCE [LARGE SCALE GENOMIC DNA]</scope>
    <source>
        <strain evidence="10 11">DSM 25623</strain>
    </source>
</reference>
<evidence type="ECO:0000259" key="7">
    <source>
        <dbReference type="Pfam" id="PF02631"/>
    </source>
</evidence>
<dbReference type="InterPro" id="IPR053925">
    <property type="entry name" value="RecX_HTH_3rd"/>
</dbReference>
<evidence type="ECO:0000259" key="9">
    <source>
        <dbReference type="Pfam" id="PF21982"/>
    </source>
</evidence>
<keyword evidence="11" id="KW-1185">Reference proteome</keyword>
<evidence type="ECO:0000256" key="4">
    <source>
        <dbReference type="ARBA" id="ARBA00022490"/>
    </source>
</evidence>
<dbReference type="PANTHER" id="PTHR33602:SF1">
    <property type="entry name" value="REGULATORY PROTEIN RECX FAMILY PROTEIN"/>
    <property type="match status" value="1"/>
</dbReference>
<evidence type="ECO:0000256" key="6">
    <source>
        <dbReference type="SAM" id="MobiDB-lite"/>
    </source>
</evidence>
<dbReference type="EMBL" id="RKQN01000001">
    <property type="protein sequence ID" value="RPE81343.1"/>
    <property type="molecule type" value="Genomic_DNA"/>
</dbReference>
<dbReference type="GO" id="GO:0006282">
    <property type="term" value="P:regulation of DNA repair"/>
    <property type="evidence" value="ECO:0007669"/>
    <property type="project" value="UniProtKB-UniRule"/>
</dbReference>
<sequence length="173" mass="19050">MREEEPHEAGAGAGEPPRRRKPREQTPVQRALGLLVRREHSRRELTRKLQARGLDPAAASAAVETLAGQGWQDDARFAESLVRSRAGAGYGPVRIRAELRTHGIDGEALSRALASFEGDWSENARDLVRRRFGPALADDPALQRKAADFLLRRGFDAASVRAATRCDFDDELG</sequence>
<evidence type="ECO:0000313" key="11">
    <source>
        <dbReference type="Proteomes" id="UP000269708"/>
    </source>
</evidence>
<dbReference type="Pfam" id="PF21982">
    <property type="entry name" value="RecX_HTH1"/>
    <property type="match status" value="1"/>
</dbReference>
<comment type="similarity">
    <text evidence="2 5">Belongs to the RecX family.</text>
</comment>
<dbReference type="HAMAP" id="MF_01114">
    <property type="entry name" value="RecX"/>
    <property type="match status" value="1"/>
</dbReference>
<evidence type="ECO:0000256" key="2">
    <source>
        <dbReference type="ARBA" id="ARBA00009695"/>
    </source>
</evidence>
<organism evidence="10 11">
    <name type="scientific">Vulcaniibacterium tengchongense</name>
    <dbReference type="NCBI Taxonomy" id="1273429"/>
    <lineage>
        <taxon>Bacteria</taxon>
        <taxon>Pseudomonadati</taxon>
        <taxon>Pseudomonadota</taxon>
        <taxon>Gammaproteobacteria</taxon>
        <taxon>Lysobacterales</taxon>
        <taxon>Lysobacteraceae</taxon>
        <taxon>Vulcaniibacterium</taxon>
    </lineage>
</organism>